<evidence type="ECO:0000256" key="5">
    <source>
        <dbReference type="ARBA" id="ARBA00022801"/>
    </source>
</evidence>
<name>A0A934US13_9BURK</name>
<proteinExistence type="inferred from homology"/>
<keyword evidence="4" id="KW-0227">DNA damage</keyword>
<evidence type="ECO:0000256" key="10">
    <source>
        <dbReference type="ARBA" id="ARBA00023125"/>
    </source>
</evidence>
<dbReference type="PANTHER" id="PTHR11472:SF34">
    <property type="entry name" value="REGULATOR OF TELOMERE ELONGATION HELICASE 1"/>
    <property type="match status" value="1"/>
</dbReference>
<keyword evidence="9" id="KW-0411">Iron-sulfur</keyword>
<evidence type="ECO:0000256" key="12">
    <source>
        <dbReference type="ARBA" id="ARBA00023235"/>
    </source>
</evidence>
<feature type="domain" description="Helicase ATP-binding" evidence="14">
    <location>
        <begin position="173"/>
        <end position="445"/>
    </location>
</feature>
<keyword evidence="5" id="KW-0378">Hydrolase</keyword>
<comment type="caution">
    <text evidence="15">The sequence shown here is derived from an EMBL/GenBank/DDBJ whole genome shotgun (WGS) entry which is preliminary data.</text>
</comment>
<dbReference type="SMART" id="SM00491">
    <property type="entry name" value="HELICc2"/>
    <property type="match status" value="1"/>
</dbReference>
<evidence type="ECO:0000313" key="15">
    <source>
        <dbReference type="EMBL" id="MBK0393263.1"/>
    </source>
</evidence>
<dbReference type="InterPro" id="IPR045028">
    <property type="entry name" value="DinG/Rad3-like"/>
</dbReference>
<keyword evidence="6 15" id="KW-0347">Helicase</keyword>
<dbReference type="PROSITE" id="PS51193">
    <property type="entry name" value="HELICASE_ATP_BIND_2"/>
    <property type="match status" value="1"/>
</dbReference>
<organism evidence="15 16">
    <name type="scientific">Ramlibacter algicola</name>
    <dbReference type="NCBI Taxonomy" id="2795217"/>
    <lineage>
        <taxon>Bacteria</taxon>
        <taxon>Pseudomonadati</taxon>
        <taxon>Pseudomonadota</taxon>
        <taxon>Betaproteobacteria</taxon>
        <taxon>Burkholderiales</taxon>
        <taxon>Comamonadaceae</taxon>
        <taxon>Ramlibacter</taxon>
    </lineage>
</organism>
<evidence type="ECO:0000256" key="3">
    <source>
        <dbReference type="ARBA" id="ARBA00022741"/>
    </source>
</evidence>
<evidence type="ECO:0000256" key="13">
    <source>
        <dbReference type="ARBA" id="ARBA00038058"/>
    </source>
</evidence>
<sequence>MQFTVAVRALCEFTAKAGDLDLRFTPSPTAQEGIAGHALVTSSRAPGYEREIALTGEFEGLRVRGRADGYDPGRNRLEEIKTFRGDLARQPANHRHLHWAQAKVYGALLCEARGLQQVVVALVYFDVARQKETVLEVVHTRDDLRAFFEDQCRRFLAWAMQEEAHRTGRDAALGAMAFPHAEFREGQRDLAEAAYKAAVQRRCLMAQAPTGIGKTVGTLFPVLKACPGQQIDKVFFLAAKTPGRQLALDALHTIGAAPSAPQLRVVELTARDKACEHPDKACHGESCPLAKGFYDRLPQARAAAIAHARLDRESLREVALQASVCPYYLSQELARWADVVVGDYNYVFDANAMLHAMAREEGWRVALLVDEAHNLLERGRQMYSAELGLGALRAARSTASPPVRRALDRLRRAWSDLLPATGERYVVLDETPGEWMHALQKASAAISDHFDEAPHEPPGALQQFHFEVLAILRLAEAFGPHSIFDVTVEEGPRGPQARPCIRNLIPAPFLGPRFEAAHATVLFSATLAPSGFYRDTLGLPDDTVWIDVASPFRAEQLQVQVVRSISTRWADRERSLVPIADLVAQHYAAQPGNWLAFFSSFDYLQRVAALVRERHPQLPVLEQSPSMPEAQRRAFLDSFVPGGRTLGFAVLGGSFGEGIDLPGDRLVGAFIATLGLPQVNAVNEEMRRRMQDAFGAGWDYTYLYPGLRKVVQAAGRVIRTREDRGTVVLIDDRFGRPEVRALLPAWWQVQHGARG</sequence>
<reference evidence="15" key="1">
    <citation type="submission" date="2020-12" db="EMBL/GenBank/DDBJ databases">
        <title>Ramlibacter sp. nov., isolated from a freshwater alga, Cryptomonas.</title>
        <authorList>
            <person name="Kim H.M."/>
            <person name="Jeon C.O."/>
        </authorList>
    </citation>
    <scope>NUCLEOTIDE SEQUENCE</scope>
    <source>
        <strain evidence="15">CrO1</strain>
    </source>
</reference>
<dbReference type="GO" id="GO:0051539">
    <property type="term" value="F:4 iron, 4 sulfur cluster binding"/>
    <property type="evidence" value="ECO:0007669"/>
    <property type="project" value="UniProtKB-KW"/>
</dbReference>
<evidence type="ECO:0000313" key="16">
    <source>
        <dbReference type="Proteomes" id="UP000617041"/>
    </source>
</evidence>
<gene>
    <name evidence="15" type="ORF">I8E28_11735</name>
</gene>
<evidence type="ECO:0000256" key="7">
    <source>
        <dbReference type="ARBA" id="ARBA00022840"/>
    </source>
</evidence>
<evidence type="ECO:0000256" key="11">
    <source>
        <dbReference type="ARBA" id="ARBA00023204"/>
    </source>
</evidence>
<dbReference type="Gene3D" id="3.40.50.300">
    <property type="entry name" value="P-loop containing nucleotide triphosphate hydrolases"/>
    <property type="match status" value="2"/>
</dbReference>
<evidence type="ECO:0000256" key="9">
    <source>
        <dbReference type="ARBA" id="ARBA00023014"/>
    </source>
</evidence>
<dbReference type="EMBL" id="JAEDAO010000001">
    <property type="protein sequence ID" value="MBK0393263.1"/>
    <property type="molecule type" value="Genomic_DNA"/>
</dbReference>
<keyword evidence="7" id="KW-0067">ATP-binding</keyword>
<comment type="similarity">
    <text evidence="13">Belongs to the helicase family. DinG subfamily.</text>
</comment>
<dbReference type="GO" id="GO:0003677">
    <property type="term" value="F:DNA binding"/>
    <property type="evidence" value="ECO:0007669"/>
    <property type="project" value="UniProtKB-KW"/>
</dbReference>
<keyword evidence="3" id="KW-0547">Nucleotide-binding</keyword>
<dbReference type="RefSeq" id="WP_200788242.1">
    <property type="nucleotide sequence ID" value="NZ_JAEDAO010000001.1"/>
</dbReference>
<dbReference type="GO" id="GO:0005524">
    <property type="term" value="F:ATP binding"/>
    <property type="evidence" value="ECO:0007669"/>
    <property type="project" value="UniProtKB-KW"/>
</dbReference>
<protein>
    <submittedName>
        <fullName evidence="15">ATP-dependent DNA helicase</fullName>
    </submittedName>
</protein>
<dbReference type="PANTHER" id="PTHR11472">
    <property type="entry name" value="DNA REPAIR DEAD HELICASE RAD3/XP-D SUBFAMILY MEMBER"/>
    <property type="match status" value="1"/>
</dbReference>
<accession>A0A934US13</accession>
<evidence type="ECO:0000256" key="2">
    <source>
        <dbReference type="ARBA" id="ARBA00022723"/>
    </source>
</evidence>
<keyword evidence="10" id="KW-0238">DNA-binding</keyword>
<dbReference type="AlphaFoldDB" id="A0A934US13"/>
<evidence type="ECO:0000256" key="4">
    <source>
        <dbReference type="ARBA" id="ARBA00022763"/>
    </source>
</evidence>
<evidence type="ECO:0000256" key="1">
    <source>
        <dbReference type="ARBA" id="ARBA00022485"/>
    </source>
</evidence>
<keyword evidence="16" id="KW-1185">Reference proteome</keyword>
<dbReference type="InterPro" id="IPR006555">
    <property type="entry name" value="ATP-dep_Helicase_C"/>
</dbReference>
<dbReference type="Pfam" id="PF13307">
    <property type="entry name" value="Helicase_C_2"/>
    <property type="match status" value="1"/>
</dbReference>
<keyword evidence="1" id="KW-0004">4Fe-4S</keyword>
<evidence type="ECO:0000256" key="6">
    <source>
        <dbReference type="ARBA" id="ARBA00022806"/>
    </source>
</evidence>
<evidence type="ECO:0000259" key="14">
    <source>
        <dbReference type="PROSITE" id="PS51193"/>
    </source>
</evidence>
<dbReference type="GO" id="GO:0046872">
    <property type="term" value="F:metal ion binding"/>
    <property type="evidence" value="ECO:0007669"/>
    <property type="project" value="UniProtKB-KW"/>
</dbReference>
<dbReference type="SMART" id="SM00488">
    <property type="entry name" value="DEXDc2"/>
    <property type="match status" value="1"/>
</dbReference>
<dbReference type="Pfam" id="PF06733">
    <property type="entry name" value="DEAD_2"/>
    <property type="match status" value="1"/>
</dbReference>
<dbReference type="GO" id="GO:0003678">
    <property type="term" value="F:DNA helicase activity"/>
    <property type="evidence" value="ECO:0007669"/>
    <property type="project" value="InterPro"/>
</dbReference>
<evidence type="ECO:0000256" key="8">
    <source>
        <dbReference type="ARBA" id="ARBA00023004"/>
    </source>
</evidence>
<keyword evidence="2" id="KW-0479">Metal-binding</keyword>
<keyword evidence="11" id="KW-0234">DNA repair</keyword>
<keyword evidence="12" id="KW-0413">Isomerase</keyword>
<dbReference type="SUPFAM" id="SSF52540">
    <property type="entry name" value="P-loop containing nucleoside triphosphate hydrolases"/>
    <property type="match status" value="1"/>
</dbReference>
<dbReference type="GO" id="GO:0016818">
    <property type="term" value="F:hydrolase activity, acting on acid anhydrides, in phosphorus-containing anhydrides"/>
    <property type="evidence" value="ECO:0007669"/>
    <property type="project" value="InterPro"/>
</dbReference>
<dbReference type="Proteomes" id="UP000617041">
    <property type="component" value="Unassembled WGS sequence"/>
</dbReference>
<dbReference type="InterPro" id="IPR010614">
    <property type="entry name" value="RAD3-like_helicase_DEAD"/>
</dbReference>
<dbReference type="InterPro" id="IPR006554">
    <property type="entry name" value="Helicase-like_DEXD_c2"/>
</dbReference>
<dbReference type="InterPro" id="IPR027417">
    <property type="entry name" value="P-loop_NTPase"/>
</dbReference>
<dbReference type="InterPro" id="IPR014013">
    <property type="entry name" value="Helic_SF1/SF2_ATP-bd_DinG/Rad3"/>
</dbReference>
<dbReference type="Gene3D" id="1.10.275.30">
    <property type="match status" value="1"/>
</dbReference>
<dbReference type="GO" id="GO:0006281">
    <property type="term" value="P:DNA repair"/>
    <property type="evidence" value="ECO:0007669"/>
    <property type="project" value="UniProtKB-KW"/>
</dbReference>
<keyword evidence="8" id="KW-0408">Iron</keyword>